<dbReference type="Pfam" id="PF13358">
    <property type="entry name" value="DDE_3"/>
    <property type="match status" value="1"/>
</dbReference>
<dbReference type="EMBL" id="CADCTR010001275">
    <property type="protein sequence ID" value="CAA9288927.1"/>
    <property type="molecule type" value="Genomic_DNA"/>
</dbReference>
<evidence type="ECO:0000259" key="2">
    <source>
        <dbReference type="Pfam" id="PF13358"/>
    </source>
</evidence>
<gene>
    <name evidence="3" type="ORF">AVDCRST_MAG93-3746</name>
</gene>
<organism evidence="3">
    <name type="scientific">uncultured Chloroflexia bacterium</name>
    <dbReference type="NCBI Taxonomy" id="1672391"/>
    <lineage>
        <taxon>Bacteria</taxon>
        <taxon>Bacillati</taxon>
        <taxon>Chloroflexota</taxon>
        <taxon>Chloroflexia</taxon>
        <taxon>environmental samples</taxon>
    </lineage>
</organism>
<name>A0A6J4JW86_9CHLR</name>
<evidence type="ECO:0000256" key="1">
    <source>
        <dbReference type="SAM" id="MobiDB-lite"/>
    </source>
</evidence>
<feature type="region of interest" description="Disordered" evidence="1">
    <location>
        <begin position="15"/>
        <end position="49"/>
    </location>
</feature>
<accession>A0A6J4JW86</accession>
<reference evidence="3" key="1">
    <citation type="submission" date="2020-02" db="EMBL/GenBank/DDBJ databases">
        <authorList>
            <person name="Meier V. D."/>
        </authorList>
    </citation>
    <scope>NUCLEOTIDE SEQUENCE</scope>
    <source>
        <strain evidence="3">AVDCRST_MAG93</strain>
    </source>
</reference>
<sequence>MEDVLDVYARPRDPRRPLVCFDESNKEQHRETADPQPVAPGQPARRESTYERNGVSNLFMFFAPLEQWRHVKVTDRRTSIDWAACMRELVDVHFPQAERIVVVQDNLNTHTPAALYAAFPPAEAKRIWDKLEFHYTPKHGSWLNMAEIELSVLSRQCLNRRIPDQDALRRETAAWEARRNTAKATIEWRFTTDDARVKLKKLYPTLEPSE</sequence>
<dbReference type="InterPro" id="IPR038717">
    <property type="entry name" value="Tc1-like_DDE_dom"/>
</dbReference>
<dbReference type="NCBIfam" id="NF033545">
    <property type="entry name" value="transpos_IS630"/>
    <property type="match status" value="1"/>
</dbReference>
<feature type="compositionally biased region" description="Basic and acidic residues" evidence="1">
    <location>
        <begin position="23"/>
        <end position="33"/>
    </location>
</feature>
<protein>
    <submittedName>
        <fullName evidence="3">Mobile element protein</fullName>
    </submittedName>
</protein>
<dbReference type="InterPro" id="IPR047655">
    <property type="entry name" value="Transpos_IS630-like"/>
</dbReference>
<feature type="domain" description="Tc1-like transposase DDE" evidence="2">
    <location>
        <begin position="17"/>
        <end position="169"/>
    </location>
</feature>
<proteinExistence type="predicted"/>
<evidence type="ECO:0000313" key="3">
    <source>
        <dbReference type="EMBL" id="CAA9288927.1"/>
    </source>
</evidence>
<dbReference type="AlphaFoldDB" id="A0A6J4JW86"/>